<reference evidence="1" key="1">
    <citation type="journal article" date="2023" name="Mol. Phylogenet. Evol.">
        <title>Genome-scale phylogeny and comparative genomics of the fungal order Sordariales.</title>
        <authorList>
            <person name="Hensen N."/>
            <person name="Bonometti L."/>
            <person name="Westerberg I."/>
            <person name="Brannstrom I.O."/>
            <person name="Guillou S."/>
            <person name="Cros-Aarteil S."/>
            <person name="Calhoun S."/>
            <person name="Haridas S."/>
            <person name="Kuo A."/>
            <person name="Mondo S."/>
            <person name="Pangilinan J."/>
            <person name="Riley R."/>
            <person name="LaButti K."/>
            <person name="Andreopoulos B."/>
            <person name="Lipzen A."/>
            <person name="Chen C."/>
            <person name="Yan M."/>
            <person name="Daum C."/>
            <person name="Ng V."/>
            <person name="Clum A."/>
            <person name="Steindorff A."/>
            <person name="Ohm R.A."/>
            <person name="Martin F."/>
            <person name="Silar P."/>
            <person name="Natvig D.O."/>
            <person name="Lalanne C."/>
            <person name="Gautier V."/>
            <person name="Ament-Velasquez S.L."/>
            <person name="Kruys A."/>
            <person name="Hutchinson M.I."/>
            <person name="Powell A.J."/>
            <person name="Barry K."/>
            <person name="Miller A.N."/>
            <person name="Grigoriev I.V."/>
            <person name="Debuchy R."/>
            <person name="Gladieux P."/>
            <person name="Hiltunen Thoren M."/>
            <person name="Johannesson H."/>
        </authorList>
    </citation>
    <scope>NUCLEOTIDE SEQUENCE</scope>
    <source>
        <strain evidence="1">CBS 731.68</strain>
    </source>
</reference>
<keyword evidence="2" id="KW-1185">Reference proteome</keyword>
<evidence type="ECO:0000313" key="1">
    <source>
        <dbReference type="EMBL" id="KAK4119693.1"/>
    </source>
</evidence>
<dbReference type="GeneID" id="87830578"/>
<organism evidence="1 2">
    <name type="scientific">Parathielavia appendiculata</name>
    <dbReference type="NCBI Taxonomy" id="2587402"/>
    <lineage>
        <taxon>Eukaryota</taxon>
        <taxon>Fungi</taxon>
        <taxon>Dikarya</taxon>
        <taxon>Ascomycota</taxon>
        <taxon>Pezizomycotina</taxon>
        <taxon>Sordariomycetes</taxon>
        <taxon>Sordariomycetidae</taxon>
        <taxon>Sordariales</taxon>
        <taxon>Chaetomiaceae</taxon>
        <taxon>Parathielavia</taxon>
    </lineage>
</organism>
<name>A0AAN6YZU7_9PEZI</name>
<dbReference type="RefSeq" id="XP_062643466.1">
    <property type="nucleotide sequence ID" value="XM_062793809.1"/>
</dbReference>
<sequence>MANMDTTCPGNAIPEVINLPIPQNINVFVTTGTNASYQPMGVCCQPNVVQVADRCWLWCEVPRSYFNGTDGNGAGHRISSCVARMGRELNDPRQSSTFQMNTAAARPGMGSLKEIGLWVLALSGFVYVL</sequence>
<dbReference type="Proteomes" id="UP001302602">
    <property type="component" value="Unassembled WGS sequence"/>
</dbReference>
<dbReference type="EMBL" id="MU853245">
    <property type="protein sequence ID" value="KAK4119693.1"/>
    <property type="molecule type" value="Genomic_DNA"/>
</dbReference>
<reference evidence="1" key="2">
    <citation type="submission" date="2023-05" db="EMBL/GenBank/DDBJ databases">
        <authorList>
            <consortium name="Lawrence Berkeley National Laboratory"/>
            <person name="Steindorff A."/>
            <person name="Hensen N."/>
            <person name="Bonometti L."/>
            <person name="Westerberg I."/>
            <person name="Brannstrom I.O."/>
            <person name="Guillou S."/>
            <person name="Cros-Aarteil S."/>
            <person name="Calhoun S."/>
            <person name="Haridas S."/>
            <person name="Kuo A."/>
            <person name="Mondo S."/>
            <person name="Pangilinan J."/>
            <person name="Riley R."/>
            <person name="Labutti K."/>
            <person name="Andreopoulos B."/>
            <person name="Lipzen A."/>
            <person name="Chen C."/>
            <person name="Yanf M."/>
            <person name="Daum C."/>
            <person name="Ng V."/>
            <person name="Clum A."/>
            <person name="Ohm R."/>
            <person name="Martin F."/>
            <person name="Silar P."/>
            <person name="Natvig D."/>
            <person name="Lalanne C."/>
            <person name="Gautier V."/>
            <person name="Ament-Velasquez S.L."/>
            <person name="Kruys A."/>
            <person name="Hutchinson M.I."/>
            <person name="Powell A.J."/>
            <person name="Barry K."/>
            <person name="Miller A.N."/>
            <person name="Grigoriev I.V."/>
            <person name="Debuchy R."/>
            <person name="Gladieux P."/>
            <person name="Thoren M.H."/>
            <person name="Johannesson H."/>
        </authorList>
    </citation>
    <scope>NUCLEOTIDE SEQUENCE</scope>
    <source>
        <strain evidence="1">CBS 731.68</strain>
    </source>
</reference>
<protein>
    <submittedName>
        <fullName evidence="1">Uncharacterized protein</fullName>
    </submittedName>
</protein>
<accession>A0AAN6YZU7</accession>
<dbReference type="AlphaFoldDB" id="A0AAN6YZU7"/>
<evidence type="ECO:0000313" key="2">
    <source>
        <dbReference type="Proteomes" id="UP001302602"/>
    </source>
</evidence>
<proteinExistence type="predicted"/>
<comment type="caution">
    <text evidence="1">The sequence shown here is derived from an EMBL/GenBank/DDBJ whole genome shotgun (WGS) entry which is preliminary data.</text>
</comment>
<gene>
    <name evidence="1" type="ORF">N657DRAFT_649842</name>
</gene>